<dbReference type="STRING" id="253628.A0A0D2BC89"/>
<name>A0A0D2BC89_9PEZI</name>
<dbReference type="InterPro" id="IPR052791">
    <property type="entry name" value="SSM1_domain"/>
</dbReference>
<organism evidence="1 2">
    <name type="scientific">Verruconis gallopava</name>
    <dbReference type="NCBI Taxonomy" id="253628"/>
    <lineage>
        <taxon>Eukaryota</taxon>
        <taxon>Fungi</taxon>
        <taxon>Dikarya</taxon>
        <taxon>Ascomycota</taxon>
        <taxon>Pezizomycotina</taxon>
        <taxon>Dothideomycetes</taxon>
        <taxon>Pleosporomycetidae</taxon>
        <taxon>Venturiales</taxon>
        <taxon>Sympoventuriaceae</taxon>
        <taxon>Verruconis</taxon>
    </lineage>
</organism>
<dbReference type="InterPro" id="IPR023214">
    <property type="entry name" value="HAD_sf"/>
</dbReference>
<dbReference type="Gene3D" id="3.40.50.1000">
    <property type="entry name" value="HAD superfamily/HAD-like"/>
    <property type="match status" value="1"/>
</dbReference>
<reference evidence="1 2" key="1">
    <citation type="submission" date="2015-01" db="EMBL/GenBank/DDBJ databases">
        <title>The Genome Sequence of Ochroconis gallopava CBS43764.</title>
        <authorList>
            <consortium name="The Broad Institute Genomics Platform"/>
            <person name="Cuomo C."/>
            <person name="de Hoog S."/>
            <person name="Gorbushina A."/>
            <person name="Stielow B."/>
            <person name="Teixiera M."/>
            <person name="Abouelleil A."/>
            <person name="Chapman S.B."/>
            <person name="Priest M."/>
            <person name="Young S.K."/>
            <person name="Wortman J."/>
            <person name="Nusbaum C."/>
            <person name="Birren B."/>
        </authorList>
    </citation>
    <scope>NUCLEOTIDE SEQUENCE [LARGE SCALE GENOMIC DNA]</scope>
    <source>
        <strain evidence="1 2">CBS 43764</strain>
    </source>
</reference>
<dbReference type="PANTHER" id="PTHR47438:SF1">
    <property type="entry name" value="PHOSPHATE METABOLISM PROTEIN 8-RELATED"/>
    <property type="match status" value="1"/>
</dbReference>
<dbReference type="InterPro" id="IPR010237">
    <property type="entry name" value="Pyr-5-nucltdase"/>
</dbReference>
<dbReference type="NCBIfam" id="TIGR01509">
    <property type="entry name" value="HAD-SF-IA-v3"/>
    <property type="match status" value="1"/>
</dbReference>
<dbReference type="GeneID" id="27308852"/>
<evidence type="ECO:0000313" key="2">
    <source>
        <dbReference type="Proteomes" id="UP000053259"/>
    </source>
</evidence>
<gene>
    <name evidence="1" type="ORF">PV09_00879</name>
</gene>
<keyword evidence="2" id="KW-1185">Reference proteome</keyword>
<dbReference type="InterPro" id="IPR006439">
    <property type="entry name" value="HAD-SF_hydro_IA"/>
</dbReference>
<dbReference type="GO" id="GO:0009166">
    <property type="term" value="P:nucleotide catabolic process"/>
    <property type="evidence" value="ECO:0007669"/>
    <property type="project" value="TreeGrafter"/>
</dbReference>
<dbReference type="EMBL" id="KN847530">
    <property type="protein sequence ID" value="KIW08969.1"/>
    <property type="molecule type" value="Genomic_DNA"/>
</dbReference>
<dbReference type="AlphaFoldDB" id="A0A0D2BC89"/>
<dbReference type="GO" id="GO:0008252">
    <property type="term" value="F:nucleotidase activity"/>
    <property type="evidence" value="ECO:0007669"/>
    <property type="project" value="TreeGrafter"/>
</dbReference>
<dbReference type="SFLD" id="SFLDS00003">
    <property type="entry name" value="Haloacid_Dehalogenase"/>
    <property type="match status" value="1"/>
</dbReference>
<dbReference type="InterPro" id="IPR036412">
    <property type="entry name" value="HAD-like_sf"/>
</dbReference>
<dbReference type="RefSeq" id="XP_016218838.1">
    <property type="nucleotide sequence ID" value="XM_016353685.1"/>
</dbReference>
<dbReference type="PANTHER" id="PTHR47438">
    <property type="entry name" value="PHOSPHATE METABOLISM PROTEIN 8-RELATED"/>
    <property type="match status" value="1"/>
</dbReference>
<accession>A0A0D2BC89</accession>
<dbReference type="Pfam" id="PF00702">
    <property type="entry name" value="Hydrolase"/>
    <property type="match status" value="1"/>
</dbReference>
<proteinExistence type="predicted"/>
<dbReference type="Proteomes" id="UP000053259">
    <property type="component" value="Unassembled WGS sequence"/>
</dbReference>
<evidence type="ECO:0000313" key="1">
    <source>
        <dbReference type="EMBL" id="KIW08969.1"/>
    </source>
</evidence>
<dbReference type="FunCoup" id="A0A0D2BC89">
    <property type="interactions" value="544"/>
</dbReference>
<sequence length="234" mass="26728">MAQRAVLFFDIDNCLYPIGTQIHPIMSNLIDKFFMTHLSLSEEDATALHQKYYKDYGLAIEGLVRHHSAIDPLEFNAQVDDALPLEDILKPDEELQKLLADLDTTKVKPWLFTNAYVTHGRRVVRLLGVEKYFEGLTYCDYAAPEGRIIAKPSREMFAKAMREAGVEDMKDCFFVDDSYMNVKAAASLGWTAVHLLYPSQPRPPTPASEYQIQNLQELRKIFPQFFKSTNSVLS</sequence>
<dbReference type="VEuPathDB" id="FungiDB:PV09_00879"/>
<dbReference type="Gene3D" id="1.10.150.450">
    <property type="match status" value="1"/>
</dbReference>
<dbReference type="OrthoDB" id="1065058at2759"/>
<dbReference type="GO" id="GO:0006206">
    <property type="term" value="P:pyrimidine nucleobase metabolic process"/>
    <property type="evidence" value="ECO:0007669"/>
    <property type="project" value="TreeGrafter"/>
</dbReference>
<dbReference type="SUPFAM" id="SSF56784">
    <property type="entry name" value="HAD-like"/>
    <property type="match status" value="1"/>
</dbReference>
<dbReference type="SFLD" id="SFLDG01129">
    <property type="entry name" value="C1.5:_HAD__Beta-PGM__Phosphata"/>
    <property type="match status" value="1"/>
</dbReference>
<protein>
    <submittedName>
        <fullName evidence="1">Pyrimidine 5'-nucleotidase</fullName>
    </submittedName>
</protein>
<dbReference type="SFLD" id="SFLDG01132">
    <property type="entry name" value="C1.5.3:_5'-Nucleotidase_Like"/>
    <property type="match status" value="1"/>
</dbReference>
<dbReference type="NCBIfam" id="TIGR01993">
    <property type="entry name" value="Pyr-5-nucltdase"/>
    <property type="match status" value="1"/>
</dbReference>
<dbReference type="InParanoid" id="A0A0D2BC89"/>